<dbReference type="InParanoid" id="E2A7P2"/>
<name>E2A7P2_CAMFO</name>
<dbReference type="EMBL" id="GL437366">
    <property type="protein sequence ID" value="EFN70547.1"/>
    <property type="molecule type" value="Genomic_DNA"/>
</dbReference>
<evidence type="ECO:0000313" key="1">
    <source>
        <dbReference type="EMBL" id="EFN70547.1"/>
    </source>
</evidence>
<sequence>SLKRQARDSGINRSTISRIFRENSFHPYGMSLHQAMTLNDHR</sequence>
<keyword evidence="2" id="KW-1185">Reference proteome</keyword>
<proteinExistence type="predicted"/>
<feature type="non-terminal residue" evidence="1">
    <location>
        <position position="1"/>
    </location>
</feature>
<organism evidence="2">
    <name type="scientific">Camponotus floridanus</name>
    <name type="common">Florida carpenter ant</name>
    <dbReference type="NCBI Taxonomy" id="104421"/>
    <lineage>
        <taxon>Eukaryota</taxon>
        <taxon>Metazoa</taxon>
        <taxon>Ecdysozoa</taxon>
        <taxon>Arthropoda</taxon>
        <taxon>Hexapoda</taxon>
        <taxon>Insecta</taxon>
        <taxon>Pterygota</taxon>
        <taxon>Neoptera</taxon>
        <taxon>Endopterygota</taxon>
        <taxon>Hymenoptera</taxon>
        <taxon>Apocrita</taxon>
        <taxon>Aculeata</taxon>
        <taxon>Formicoidea</taxon>
        <taxon>Formicidae</taxon>
        <taxon>Formicinae</taxon>
        <taxon>Camponotus</taxon>
    </lineage>
</organism>
<feature type="non-terminal residue" evidence="1">
    <location>
        <position position="42"/>
    </location>
</feature>
<gene>
    <name evidence="1" type="ORF">EAG_00411</name>
</gene>
<dbReference type="AlphaFoldDB" id="E2A7P2"/>
<reference evidence="1 2" key="1">
    <citation type="journal article" date="2010" name="Science">
        <title>Genomic comparison of the ants Camponotus floridanus and Harpegnathos saltator.</title>
        <authorList>
            <person name="Bonasio R."/>
            <person name="Zhang G."/>
            <person name="Ye C."/>
            <person name="Mutti N.S."/>
            <person name="Fang X."/>
            <person name="Qin N."/>
            <person name="Donahue G."/>
            <person name="Yang P."/>
            <person name="Li Q."/>
            <person name="Li C."/>
            <person name="Zhang P."/>
            <person name="Huang Z."/>
            <person name="Berger S.L."/>
            <person name="Reinberg D."/>
            <person name="Wang J."/>
            <person name="Liebig J."/>
        </authorList>
    </citation>
    <scope>NUCLEOTIDE SEQUENCE [LARGE SCALE GENOMIC DNA]</scope>
    <source>
        <strain evidence="2">C129</strain>
    </source>
</reference>
<evidence type="ECO:0000313" key="2">
    <source>
        <dbReference type="Proteomes" id="UP000000311"/>
    </source>
</evidence>
<dbReference type="Proteomes" id="UP000000311">
    <property type="component" value="Unassembled WGS sequence"/>
</dbReference>
<accession>E2A7P2</accession>
<protein>
    <submittedName>
        <fullName evidence="1">Uncharacterized protein</fullName>
    </submittedName>
</protein>